<accession>A0A9P0YYK8</accession>
<evidence type="ECO:0000256" key="7">
    <source>
        <dbReference type="ARBA" id="ARBA00023242"/>
    </source>
</evidence>
<evidence type="ECO:0000256" key="1">
    <source>
        <dbReference type="ARBA" id="ARBA00004123"/>
    </source>
</evidence>
<dbReference type="InterPro" id="IPR010402">
    <property type="entry name" value="CCT_domain"/>
</dbReference>
<dbReference type="Proteomes" id="UP001152484">
    <property type="component" value="Unassembled WGS sequence"/>
</dbReference>
<evidence type="ECO:0000256" key="4">
    <source>
        <dbReference type="ARBA" id="ARBA00022737"/>
    </source>
</evidence>
<organism evidence="13 14">
    <name type="scientific">Cuscuta europaea</name>
    <name type="common">European dodder</name>
    <dbReference type="NCBI Taxonomy" id="41803"/>
    <lineage>
        <taxon>Eukaryota</taxon>
        <taxon>Viridiplantae</taxon>
        <taxon>Streptophyta</taxon>
        <taxon>Embryophyta</taxon>
        <taxon>Tracheophyta</taxon>
        <taxon>Spermatophyta</taxon>
        <taxon>Magnoliopsida</taxon>
        <taxon>eudicotyledons</taxon>
        <taxon>Gunneridae</taxon>
        <taxon>Pentapetalae</taxon>
        <taxon>asterids</taxon>
        <taxon>lamiids</taxon>
        <taxon>Solanales</taxon>
        <taxon>Convolvulaceae</taxon>
        <taxon>Cuscuteae</taxon>
        <taxon>Cuscuta</taxon>
        <taxon>Cuscuta subgen. Cuscuta</taxon>
    </lineage>
</organism>
<feature type="domain" description="CCT" evidence="12">
    <location>
        <begin position="435"/>
        <end position="477"/>
    </location>
</feature>
<evidence type="ECO:0000313" key="14">
    <source>
        <dbReference type="Proteomes" id="UP001152484"/>
    </source>
</evidence>
<dbReference type="GO" id="GO:0005634">
    <property type="term" value="C:nucleus"/>
    <property type="evidence" value="ECO:0007669"/>
    <property type="project" value="UniProtKB-SubCell"/>
</dbReference>
<keyword evidence="14" id="KW-1185">Reference proteome</keyword>
<reference evidence="13" key="1">
    <citation type="submission" date="2022-07" db="EMBL/GenBank/DDBJ databases">
        <authorList>
            <person name="Macas J."/>
            <person name="Novak P."/>
            <person name="Neumann P."/>
        </authorList>
    </citation>
    <scope>NUCLEOTIDE SEQUENCE</scope>
</reference>
<evidence type="ECO:0000256" key="5">
    <source>
        <dbReference type="ARBA" id="ARBA00022771"/>
    </source>
</evidence>
<keyword evidence="7 9" id="KW-0539">Nucleus</keyword>
<dbReference type="PROSITE" id="PS51017">
    <property type="entry name" value="CCT"/>
    <property type="match status" value="1"/>
</dbReference>
<keyword evidence="5 8" id="KW-0863">Zinc-finger</keyword>
<dbReference type="SMART" id="SM00336">
    <property type="entry name" value="BBOX"/>
    <property type="match status" value="1"/>
</dbReference>
<comment type="caution">
    <text evidence="13">The sequence shown here is derived from an EMBL/GenBank/DDBJ whole genome shotgun (WGS) entry which is preliminary data.</text>
</comment>
<keyword evidence="4" id="KW-0677">Repeat</keyword>
<keyword evidence="3" id="KW-0479">Metal-binding</keyword>
<evidence type="ECO:0000256" key="2">
    <source>
        <dbReference type="ARBA" id="ARBA00010024"/>
    </source>
</evidence>
<gene>
    <name evidence="13" type="ORF">CEURO_LOCUS7421</name>
</gene>
<protein>
    <submittedName>
        <fullName evidence="13">Uncharacterized protein</fullName>
    </submittedName>
</protein>
<feature type="domain" description="B box-type" evidence="11">
    <location>
        <begin position="25"/>
        <end position="72"/>
    </location>
</feature>
<keyword evidence="6" id="KW-0862">Zinc</keyword>
<dbReference type="EMBL" id="CAMAPE010000013">
    <property type="protein sequence ID" value="CAH9080290.1"/>
    <property type="molecule type" value="Genomic_DNA"/>
</dbReference>
<dbReference type="OrthoDB" id="153872at2759"/>
<evidence type="ECO:0000256" key="9">
    <source>
        <dbReference type="PROSITE-ProRule" id="PRU00357"/>
    </source>
</evidence>
<dbReference type="AlphaFoldDB" id="A0A9P0YYK8"/>
<dbReference type="GO" id="GO:0006355">
    <property type="term" value="P:regulation of DNA-templated transcription"/>
    <property type="evidence" value="ECO:0007669"/>
    <property type="project" value="UniProtKB-ARBA"/>
</dbReference>
<sequence length="484" mass="53346">MENNYHSSNVLGADLVGPNSNHGRGGSVPCDYCTERAAVLHCRADAAKLCLLCDQHVHSANALSRKHVRSQICDGCGSEPVSVRCSTESLVLCQECDWDAHGSCDVSAAHDRDSVEGFSGCPLAMDLAGIWGLEIDEKKPRQIPGADWSGLSLDPWMSKDSSAPFLLHDLAVPNMNNPVVYSNSGRSCQHSKKQSPRCGKNKMVILQQLVELFKRDRIDSGGSGGGGGEDIVPKTPNGDSGWDGDENVAEGGGDEGMLVLNQQFESNQNVPFTSLLMMQAPMNQKESDVGSSMFWGTPSRDRTPQIWDFNLGQLREQEEPSPAEAGYGANNMAYMMKSYSELLKEASLEDSKALELSRLSFSATHDDITTFGQGTATSESNILQIAQASLVSDYDKTRCHLKEDIQLMDQMALVESEIATPLMRREDLEQIAKNRGNAMQRYKEKKKTRRYDKHIRYESRKARADTRKRVKGRFVKANTEVPDG</sequence>
<dbReference type="Pfam" id="PF06203">
    <property type="entry name" value="CCT"/>
    <property type="match status" value="1"/>
</dbReference>
<evidence type="ECO:0000256" key="8">
    <source>
        <dbReference type="PROSITE-ProRule" id="PRU00024"/>
    </source>
</evidence>
<dbReference type="PANTHER" id="PTHR31717:SF45">
    <property type="entry name" value="ZINC FINGER PROTEIN CONSTANS-LIKE 14-RELATED"/>
    <property type="match status" value="1"/>
</dbReference>
<evidence type="ECO:0000259" key="12">
    <source>
        <dbReference type="PROSITE" id="PS51017"/>
    </source>
</evidence>
<comment type="subcellular location">
    <subcellularLocation>
        <location evidence="1 9">Nucleus</location>
    </subcellularLocation>
</comment>
<evidence type="ECO:0000313" key="13">
    <source>
        <dbReference type="EMBL" id="CAH9080290.1"/>
    </source>
</evidence>
<dbReference type="PROSITE" id="PS50119">
    <property type="entry name" value="ZF_BBOX"/>
    <property type="match status" value="2"/>
</dbReference>
<evidence type="ECO:0000256" key="10">
    <source>
        <dbReference type="SAM" id="MobiDB-lite"/>
    </source>
</evidence>
<dbReference type="InterPro" id="IPR049808">
    <property type="entry name" value="CONSTANS-like_Bbox1"/>
</dbReference>
<evidence type="ECO:0000259" key="11">
    <source>
        <dbReference type="PROSITE" id="PS50119"/>
    </source>
</evidence>
<feature type="domain" description="B box-type" evidence="11">
    <location>
        <begin position="68"/>
        <end position="115"/>
    </location>
</feature>
<dbReference type="GO" id="GO:0008270">
    <property type="term" value="F:zinc ion binding"/>
    <property type="evidence" value="ECO:0007669"/>
    <property type="project" value="UniProtKB-KW"/>
</dbReference>
<comment type="similarity">
    <text evidence="2">Belongs to the CONSTANS family.</text>
</comment>
<dbReference type="PANTHER" id="PTHR31717">
    <property type="entry name" value="ZINC FINGER PROTEIN CONSTANS-LIKE 10"/>
    <property type="match status" value="1"/>
</dbReference>
<dbReference type="InterPro" id="IPR000315">
    <property type="entry name" value="Znf_B-box"/>
</dbReference>
<evidence type="ECO:0000256" key="3">
    <source>
        <dbReference type="ARBA" id="ARBA00022723"/>
    </source>
</evidence>
<name>A0A9P0YYK8_CUSEU</name>
<dbReference type="CDD" id="cd19821">
    <property type="entry name" value="Bbox1_BBX-like"/>
    <property type="match status" value="1"/>
</dbReference>
<evidence type="ECO:0000256" key="6">
    <source>
        <dbReference type="ARBA" id="ARBA00022833"/>
    </source>
</evidence>
<proteinExistence type="inferred from homology"/>
<feature type="region of interest" description="Disordered" evidence="10">
    <location>
        <begin position="217"/>
        <end position="247"/>
    </location>
</feature>